<dbReference type="Proteomes" id="UP001501231">
    <property type="component" value="Unassembled WGS sequence"/>
</dbReference>
<organism evidence="5 6">
    <name type="scientific">Actinomadura vinacea</name>
    <dbReference type="NCBI Taxonomy" id="115336"/>
    <lineage>
        <taxon>Bacteria</taxon>
        <taxon>Bacillati</taxon>
        <taxon>Actinomycetota</taxon>
        <taxon>Actinomycetes</taxon>
        <taxon>Streptosporangiales</taxon>
        <taxon>Thermomonosporaceae</taxon>
        <taxon>Actinomadura</taxon>
    </lineage>
</organism>
<keyword evidence="2 4" id="KW-0456">Lyase</keyword>
<dbReference type="PRINTS" id="PR00146">
    <property type="entry name" value="DHPICSNTHASE"/>
</dbReference>
<evidence type="ECO:0000256" key="4">
    <source>
        <dbReference type="PIRNR" id="PIRNR001365"/>
    </source>
</evidence>
<accession>A0ABN3JZT4</accession>
<keyword evidence="3" id="KW-0704">Schiff base</keyword>
<dbReference type="EMBL" id="BAAARW010000029">
    <property type="protein sequence ID" value="GAA2445311.1"/>
    <property type="molecule type" value="Genomic_DNA"/>
</dbReference>
<keyword evidence="6" id="KW-1185">Reference proteome</keyword>
<dbReference type="InterPro" id="IPR002220">
    <property type="entry name" value="DapA-like"/>
</dbReference>
<proteinExistence type="inferred from homology"/>
<dbReference type="SMART" id="SM01130">
    <property type="entry name" value="DHDPS"/>
    <property type="match status" value="1"/>
</dbReference>
<comment type="similarity">
    <text evidence="1 4">Belongs to the DapA family.</text>
</comment>
<reference evidence="5 6" key="1">
    <citation type="journal article" date="2019" name="Int. J. Syst. Evol. Microbiol.">
        <title>The Global Catalogue of Microorganisms (GCM) 10K type strain sequencing project: providing services to taxonomists for standard genome sequencing and annotation.</title>
        <authorList>
            <consortium name="The Broad Institute Genomics Platform"/>
            <consortium name="The Broad Institute Genome Sequencing Center for Infectious Disease"/>
            <person name="Wu L."/>
            <person name="Ma J."/>
        </authorList>
    </citation>
    <scope>NUCLEOTIDE SEQUENCE [LARGE SCALE GENOMIC DNA]</scope>
    <source>
        <strain evidence="5 6">JCM 3325</strain>
    </source>
</reference>
<dbReference type="PANTHER" id="PTHR12128">
    <property type="entry name" value="DIHYDRODIPICOLINATE SYNTHASE"/>
    <property type="match status" value="1"/>
</dbReference>
<name>A0ABN3JZT4_9ACTN</name>
<dbReference type="PROSITE" id="PS00666">
    <property type="entry name" value="DHDPS_2"/>
    <property type="match status" value="1"/>
</dbReference>
<evidence type="ECO:0000313" key="6">
    <source>
        <dbReference type="Proteomes" id="UP001501231"/>
    </source>
</evidence>
<dbReference type="SUPFAM" id="SSF51569">
    <property type="entry name" value="Aldolase"/>
    <property type="match status" value="1"/>
</dbReference>
<dbReference type="Pfam" id="PF00701">
    <property type="entry name" value="DHDPS"/>
    <property type="match status" value="1"/>
</dbReference>
<dbReference type="PANTHER" id="PTHR12128:SF66">
    <property type="entry name" value="4-HYDROXY-2-OXOGLUTARATE ALDOLASE, MITOCHONDRIAL"/>
    <property type="match status" value="1"/>
</dbReference>
<dbReference type="Gene3D" id="3.20.20.70">
    <property type="entry name" value="Aldolase class I"/>
    <property type="match status" value="1"/>
</dbReference>
<gene>
    <name evidence="5" type="primary">dapA_2</name>
    <name evidence="5" type="ORF">GCM10010191_72740</name>
</gene>
<evidence type="ECO:0000256" key="1">
    <source>
        <dbReference type="ARBA" id="ARBA00007592"/>
    </source>
</evidence>
<comment type="caution">
    <text evidence="5">The sequence shown here is derived from an EMBL/GenBank/DDBJ whole genome shotgun (WGS) entry which is preliminary data.</text>
</comment>
<evidence type="ECO:0000313" key="5">
    <source>
        <dbReference type="EMBL" id="GAA2445311.1"/>
    </source>
</evidence>
<sequence>MTFCGLHVPVVTPFTASGRVDVRSLERLARRCLDAGAAGLVALATTGEGGLLDQGERCQVLEVCRAVTIEYGALLTVGAGTMGTEESIAQARERAALADALLVVVPYYLRPSDEGVIDHFAAVSAAVDVPVLAYDIPYRTGKRLTAEAALRLLALDGVAGLKYCPGAIDHDTLVLLSTRTGKGVLCGDDAFVYPMLQMGATGGITASACLAPEAYAAMAEAVRTGNTARAQALHNALLPMVDALFSEPSPAVLKAALAELGLIDDPFVRAPLHAPRAEPVARAISAARSIGCTCV</sequence>
<protein>
    <submittedName>
        <fullName evidence="5">4-hydroxy-tetrahydrodipicolinate synthase</fullName>
    </submittedName>
</protein>
<evidence type="ECO:0000256" key="2">
    <source>
        <dbReference type="ARBA" id="ARBA00023239"/>
    </source>
</evidence>
<dbReference type="PIRSF" id="PIRSF001365">
    <property type="entry name" value="DHDPS"/>
    <property type="match status" value="1"/>
</dbReference>
<dbReference type="InterPro" id="IPR020625">
    <property type="entry name" value="Schiff_base-form_aldolases_AS"/>
</dbReference>
<dbReference type="InterPro" id="IPR013785">
    <property type="entry name" value="Aldolase_TIM"/>
</dbReference>
<evidence type="ECO:0000256" key="3">
    <source>
        <dbReference type="ARBA" id="ARBA00023270"/>
    </source>
</evidence>